<dbReference type="Proteomes" id="UP000756346">
    <property type="component" value="Unassembled WGS sequence"/>
</dbReference>
<reference evidence="1" key="1">
    <citation type="journal article" date="2021" name="Nat. Commun.">
        <title>Genetic determinants of endophytism in the Arabidopsis root mycobiome.</title>
        <authorList>
            <person name="Mesny F."/>
            <person name="Miyauchi S."/>
            <person name="Thiergart T."/>
            <person name="Pickel B."/>
            <person name="Atanasova L."/>
            <person name="Karlsson M."/>
            <person name="Huettel B."/>
            <person name="Barry K.W."/>
            <person name="Haridas S."/>
            <person name="Chen C."/>
            <person name="Bauer D."/>
            <person name="Andreopoulos W."/>
            <person name="Pangilinan J."/>
            <person name="LaButti K."/>
            <person name="Riley R."/>
            <person name="Lipzen A."/>
            <person name="Clum A."/>
            <person name="Drula E."/>
            <person name="Henrissat B."/>
            <person name="Kohler A."/>
            <person name="Grigoriev I.V."/>
            <person name="Martin F.M."/>
            <person name="Hacquard S."/>
        </authorList>
    </citation>
    <scope>NUCLEOTIDE SEQUENCE</scope>
    <source>
        <strain evidence="1">MPI-CAGE-CH-0230</strain>
    </source>
</reference>
<proteinExistence type="predicted"/>
<gene>
    <name evidence="1" type="ORF">B0I36DRAFT_319860</name>
</gene>
<accession>A0A9P9BRG3</accession>
<evidence type="ECO:0000313" key="1">
    <source>
        <dbReference type="EMBL" id="KAH7032698.1"/>
    </source>
</evidence>
<keyword evidence="2" id="KW-1185">Reference proteome</keyword>
<dbReference type="EMBL" id="JAGTJQ010000004">
    <property type="protein sequence ID" value="KAH7032698.1"/>
    <property type="molecule type" value="Genomic_DNA"/>
</dbReference>
<name>A0A9P9BRG3_9PEZI</name>
<dbReference type="RefSeq" id="XP_046013530.1">
    <property type="nucleotide sequence ID" value="XM_046153470.1"/>
</dbReference>
<organism evidence="1 2">
    <name type="scientific">Microdochium trichocladiopsis</name>
    <dbReference type="NCBI Taxonomy" id="1682393"/>
    <lineage>
        <taxon>Eukaryota</taxon>
        <taxon>Fungi</taxon>
        <taxon>Dikarya</taxon>
        <taxon>Ascomycota</taxon>
        <taxon>Pezizomycotina</taxon>
        <taxon>Sordariomycetes</taxon>
        <taxon>Xylariomycetidae</taxon>
        <taxon>Xylariales</taxon>
        <taxon>Microdochiaceae</taxon>
        <taxon>Microdochium</taxon>
    </lineage>
</organism>
<dbReference type="AlphaFoldDB" id="A0A9P9BRG3"/>
<dbReference type="GeneID" id="70183016"/>
<evidence type="ECO:0000313" key="2">
    <source>
        <dbReference type="Proteomes" id="UP000756346"/>
    </source>
</evidence>
<protein>
    <submittedName>
        <fullName evidence="1">Uncharacterized protein</fullName>
    </submittedName>
</protein>
<sequence>MSYRVAFVVLGVLVGFIRLGLAIEALIEFELGQELRNRHVGVDDVNVYMHVEVFACFNVAGSSLPRVALKVKMR</sequence>
<comment type="caution">
    <text evidence="1">The sequence shown here is derived from an EMBL/GenBank/DDBJ whole genome shotgun (WGS) entry which is preliminary data.</text>
</comment>